<evidence type="ECO:0000256" key="1">
    <source>
        <dbReference type="SAM" id="Phobius"/>
    </source>
</evidence>
<evidence type="ECO:0000313" key="2">
    <source>
        <dbReference type="EMBL" id="GAG14506.1"/>
    </source>
</evidence>
<proteinExistence type="predicted"/>
<keyword evidence="1" id="KW-1133">Transmembrane helix</keyword>
<dbReference type="AlphaFoldDB" id="X0WPA6"/>
<organism evidence="2">
    <name type="scientific">marine sediment metagenome</name>
    <dbReference type="NCBI Taxonomy" id="412755"/>
    <lineage>
        <taxon>unclassified sequences</taxon>
        <taxon>metagenomes</taxon>
        <taxon>ecological metagenomes</taxon>
    </lineage>
</organism>
<name>X0WPA6_9ZZZZ</name>
<accession>X0WPA6</accession>
<reference evidence="2" key="1">
    <citation type="journal article" date="2014" name="Front. Microbiol.">
        <title>High frequency of phylogenetically diverse reductive dehalogenase-homologous genes in deep subseafloor sedimentary metagenomes.</title>
        <authorList>
            <person name="Kawai M."/>
            <person name="Futagami T."/>
            <person name="Toyoda A."/>
            <person name="Takaki Y."/>
            <person name="Nishi S."/>
            <person name="Hori S."/>
            <person name="Arai W."/>
            <person name="Tsubouchi T."/>
            <person name="Morono Y."/>
            <person name="Uchiyama I."/>
            <person name="Ito T."/>
            <person name="Fujiyama A."/>
            <person name="Inagaki F."/>
            <person name="Takami H."/>
        </authorList>
    </citation>
    <scope>NUCLEOTIDE SEQUENCE</scope>
    <source>
        <strain evidence="2">Expedition CK06-06</strain>
    </source>
</reference>
<gene>
    <name evidence="2" type="ORF">S01H1_57654</name>
</gene>
<comment type="caution">
    <text evidence="2">The sequence shown here is derived from an EMBL/GenBank/DDBJ whole genome shotgun (WGS) entry which is preliminary data.</text>
</comment>
<keyword evidence="1" id="KW-0812">Transmembrane</keyword>
<keyword evidence="1" id="KW-0472">Membrane</keyword>
<protein>
    <submittedName>
        <fullName evidence="2">Uncharacterized protein</fullName>
    </submittedName>
</protein>
<feature type="non-terminal residue" evidence="2">
    <location>
        <position position="44"/>
    </location>
</feature>
<dbReference type="EMBL" id="BARS01037612">
    <property type="protein sequence ID" value="GAG14506.1"/>
    <property type="molecule type" value="Genomic_DNA"/>
</dbReference>
<sequence>MIILRKMIRGIDTLSKYAGLSARWLAWLLVLVGAYETILRHFLN</sequence>
<feature type="transmembrane region" description="Helical" evidence="1">
    <location>
        <begin position="24"/>
        <end position="43"/>
    </location>
</feature>